<proteinExistence type="predicted"/>
<dbReference type="Proteomes" id="UP000814140">
    <property type="component" value="Unassembled WGS sequence"/>
</dbReference>
<reference evidence="1" key="1">
    <citation type="submission" date="2021-03" db="EMBL/GenBank/DDBJ databases">
        <authorList>
            <consortium name="DOE Joint Genome Institute"/>
            <person name="Ahrendt S."/>
            <person name="Looney B.P."/>
            <person name="Miyauchi S."/>
            <person name="Morin E."/>
            <person name="Drula E."/>
            <person name="Courty P.E."/>
            <person name="Chicoki N."/>
            <person name="Fauchery L."/>
            <person name="Kohler A."/>
            <person name="Kuo A."/>
            <person name="Labutti K."/>
            <person name="Pangilinan J."/>
            <person name="Lipzen A."/>
            <person name="Riley R."/>
            <person name="Andreopoulos W."/>
            <person name="He G."/>
            <person name="Johnson J."/>
            <person name="Barry K.W."/>
            <person name="Grigoriev I.V."/>
            <person name="Nagy L."/>
            <person name="Hibbett D."/>
            <person name="Henrissat B."/>
            <person name="Matheny P.B."/>
            <person name="Labbe J."/>
            <person name="Martin F."/>
        </authorList>
    </citation>
    <scope>NUCLEOTIDE SEQUENCE</scope>
    <source>
        <strain evidence="1">HHB10654</strain>
    </source>
</reference>
<dbReference type="EMBL" id="MU277201">
    <property type="protein sequence ID" value="KAI0063784.1"/>
    <property type="molecule type" value="Genomic_DNA"/>
</dbReference>
<gene>
    <name evidence="1" type="ORF">BV25DRAFT_361013</name>
</gene>
<accession>A0ACB8T4U3</accession>
<reference evidence="1" key="2">
    <citation type="journal article" date="2022" name="New Phytol.">
        <title>Evolutionary transition to the ectomycorrhizal habit in the genomes of a hyperdiverse lineage of mushroom-forming fungi.</title>
        <authorList>
            <person name="Looney B."/>
            <person name="Miyauchi S."/>
            <person name="Morin E."/>
            <person name="Drula E."/>
            <person name="Courty P.E."/>
            <person name="Kohler A."/>
            <person name="Kuo A."/>
            <person name="LaButti K."/>
            <person name="Pangilinan J."/>
            <person name="Lipzen A."/>
            <person name="Riley R."/>
            <person name="Andreopoulos W."/>
            <person name="He G."/>
            <person name="Johnson J."/>
            <person name="Nolan M."/>
            <person name="Tritt A."/>
            <person name="Barry K.W."/>
            <person name="Grigoriev I.V."/>
            <person name="Nagy L.G."/>
            <person name="Hibbett D."/>
            <person name="Henrissat B."/>
            <person name="Matheny P.B."/>
            <person name="Labbe J."/>
            <person name="Martin F.M."/>
        </authorList>
    </citation>
    <scope>NUCLEOTIDE SEQUENCE</scope>
    <source>
        <strain evidence="1">HHB10654</strain>
    </source>
</reference>
<evidence type="ECO:0000313" key="1">
    <source>
        <dbReference type="EMBL" id="KAI0063784.1"/>
    </source>
</evidence>
<comment type="caution">
    <text evidence="1">The sequence shown here is derived from an EMBL/GenBank/DDBJ whole genome shotgun (WGS) entry which is preliminary data.</text>
</comment>
<sequence>MQKLRREFRRDGELRARSRTPKHHVPLHCSRRLPARDVSFCGQHRWLSCVRCAWVVLSSLPVLLGGITIHLCAHCRDLLDSASACSPDNTCQTATAVLPTPVFSLPSSHLRILYVRCITQLPPLRSCDDEQRRRSISHVSRLIFTTSIFRVLRAAHLETPLLCAASHGIRDHMAAELGLALLGIVPKTDGCSPYYRTRIASTFVTVDRVPSINPAVGCPVDFRSAPLAFRYALPPLCCLHHFSVSPLRAGGDCPGH</sequence>
<evidence type="ECO:0000313" key="2">
    <source>
        <dbReference type="Proteomes" id="UP000814140"/>
    </source>
</evidence>
<name>A0ACB8T4U3_9AGAM</name>
<organism evidence="1 2">
    <name type="scientific">Artomyces pyxidatus</name>
    <dbReference type="NCBI Taxonomy" id="48021"/>
    <lineage>
        <taxon>Eukaryota</taxon>
        <taxon>Fungi</taxon>
        <taxon>Dikarya</taxon>
        <taxon>Basidiomycota</taxon>
        <taxon>Agaricomycotina</taxon>
        <taxon>Agaricomycetes</taxon>
        <taxon>Russulales</taxon>
        <taxon>Auriscalpiaceae</taxon>
        <taxon>Artomyces</taxon>
    </lineage>
</organism>
<protein>
    <submittedName>
        <fullName evidence="1">Uncharacterized protein</fullName>
    </submittedName>
</protein>
<keyword evidence="2" id="KW-1185">Reference proteome</keyword>